<dbReference type="InterPro" id="IPR010326">
    <property type="entry name" value="EXOC3/Sec6"/>
</dbReference>
<dbReference type="GO" id="GO:0000149">
    <property type="term" value="F:SNARE binding"/>
    <property type="evidence" value="ECO:0007669"/>
    <property type="project" value="TreeGrafter"/>
</dbReference>
<feature type="region of interest" description="Disordered" evidence="1">
    <location>
        <begin position="27"/>
        <end position="46"/>
    </location>
</feature>
<dbReference type="GO" id="GO:0006887">
    <property type="term" value="P:exocytosis"/>
    <property type="evidence" value="ECO:0007669"/>
    <property type="project" value="InterPro"/>
</dbReference>
<keyword evidence="3" id="KW-1185">Reference proteome</keyword>
<dbReference type="GO" id="GO:0000145">
    <property type="term" value="C:exocyst"/>
    <property type="evidence" value="ECO:0007669"/>
    <property type="project" value="InterPro"/>
</dbReference>
<feature type="compositionally biased region" description="Pro residues" evidence="1">
    <location>
        <begin position="31"/>
        <end position="40"/>
    </location>
</feature>
<evidence type="ECO:0008006" key="4">
    <source>
        <dbReference type="Google" id="ProtNLM"/>
    </source>
</evidence>
<evidence type="ECO:0000313" key="3">
    <source>
        <dbReference type="Proteomes" id="UP001148018"/>
    </source>
</evidence>
<reference evidence="2" key="1">
    <citation type="submission" date="2022-07" db="EMBL/GenBank/DDBJ databases">
        <title>Chromosome-level genome of Muraenolepis orangiensis.</title>
        <authorList>
            <person name="Kim J."/>
        </authorList>
    </citation>
    <scope>NUCLEOTIDE SEQUENCE</scope>
    <source>
        <strain evidence="2">KU_S4_2022</strain>
        <tissue evidence="2">Muscle</tissue>
    </source>
</reference>
<comment type="caution">
    <text evidence="2">The sequence shown here is derived from an EMBL/GenBank/DDBJ whole genome shotgun (WGS) entry which is preliminary data.</text>
</comment>
<evidence type="ECO:0000313" key="2">
    <source>
        <dbReference type="EMBL" id="KAJ3613629.1"/>
    </source>
</evidence>
<evidence type="ECO:0000256" key="1">
    <source>
        <dbReference type="SAM" id="MobiDB-lite"/>
    </source>
</evidence>
<dbReference type="Proteomes" id="UP001148018">
    <property type="component" value="Unassembled WGS sequence"/>
</dbReference>
<accession>A0A9Q0IWG4</accession>
<dbReference type="PANTHER" id="PTHR21292">
    <property type="entry name" value="EXOCYST COMPLEX COMPONENT SEC6-RELATED"/>
    <property type="match status" value="1"/>
</dbReference>
<dbReference type="OrthoDB" id="8806573at2759"/>
<organism evidence="2 3">
    <name type="scientific">Muraenolepis orangiensis</name>
    <name type="common">Patagonian moray cod</name>
    <dbReference type="NCBI Taxonomy" id="630683"/>
    <lineage>
        <taxon>Eukaryota</taxon>
        <taxon>Metazoa</taxon>
        <taxon>Chordata</taxon>
        <taxon>Craniata</taxon>
        <taxon>Vertebrata</taxon>
        <taxon>Euteleostomi</taxon>
        <taxon>Actinopterygii</taxon>
        <taxon>Neopterygii</taxon>
        <taxon>Teleostei</taxon>
        <taxon>Neoteleostei</taxon>
        <taxon>Acanthomorphata</taxon>
        <taxon>Zeiogadaria</taxon>
        <taxon>Gadariae</taxon>
        <taxon>Gadiformes</taxon>
        <taxon>Muraenolepidoidei</taxon>
        <taxon>Muraenolepididae</taxon>
        <taxon>Muraenolepis</taxon>
    </lineage>
</organism>
<gene>
    <name evidence="2" type="ORF">NHX12_019875</name>
</gene>
<sequence>MYQHCSALSIMTPAKQRAQHNDASACIVITPEPPPGGPPPDPEHLDPERLAKVLRVDSDATAGAKDLVERSAVKHFPSPPPGGAGVTTPERLQEHLHCVKQAVCDELHRLNPLHKLHEELAALMPAYHRLVLGHILILLQSISGSPQAFVLMEWLGNTYFSHGFLGNAEFIENQHRISVDMNAYCETVGQVKQALLDTVKREVHSALDAIFQCQESKEFWRSTEFHTDIIQCIEEPMVKAEAIGENMKESIWQVCLLQLQTFLQRFNGAKQDLLIRYKNNHKITFETCLRTVNTCHSLKSFIHTNAGTSREAEETLSLLETLETATQTAMEDAFVRISKDLLKTHFQCSKDTSVLTELKEVFSGSGWCLLEVQQSVVDMAYERVSALYLWQLVSTKREVLEKLWDRAVGPKVDELLRSQDHDSVKITLAGMMQGCQSK</sequence>
<proteinExistence type="predicted"/>
<dbReference type="AlphaFoldDB" id="A0A9Q0IWG4"/>
<dbReference type="PANTHER" id="PTHR21292:SF7">
    <property type="entry name" value="EXOCYST COMPLEX COMPONENT 3-LIKE 2"/>
    <property type="match status" value="1"/>
</dbReference>
<name>A0A9Q0IWG4_9TELE</name>
<dbReference type="EMBL" id="JANIIK010000035">
    <property type="protein sequence ID" value="KAJ3613629.1"/>
    <property type="molecule type" value="Genomic_DNA"/>
</dbReference>
<dbReference type="GO" id="GO:0051601">
    <property type="term" value="P:exocyst localization"/>
    <property type="evidence" value="ECO:0007669"/>
    <property type="project" value="TreeGrafter"/>
</dbReference>
<protein>
    <recommendedName>
        <fullName evidence="4">Exocyst complex component Sec6</fullName>
    </recommendedName>
</protein>